<organism evidence="2 3">
    <name type="scientific">Flavobacterium agricola</name>
    <dbReference type="NCBI Taxonomy" id="2870839"/>
    <lineage>
        <taxon>Bacteria</taxon>
        <taxon>Pseudomonadati</taxon>
        <taxon>Bacteroidota</taxon>
        <taxon>Flavobacteriia</taxon>
        <taxon>Flavobacteriales</taxon>
        <taxon>Flavobacteriaceae</taxon>
        <taxon>Flavobacterium</taxon>
    </lineage>
</organism>
<evidence type="ECO:0000313" key="2">
    <source>
        <dbReference type="EMBL" id="UYW01566.1"/>
    </source>
</evidence>
<evidence type="ECO:0000313" key="3">
    <source>
        <dbReference type="Proteomes" id="UP001163328"/>
    </source>
</evidence>
<dbReference type="Proteomes" id="UP001163328">
    <property type="component" value="Chromosome"/>
</dbReference>
<reference evidence="2" key="1">
    <citation type="submission" date="2021-08" db="EMBL/GenBank/DDBJ databases">
        <title>Flavobacterium sp. strain CC-SYL302.</title>
        <authorList>
            <person name="Lin S.-Y."/>
            <person name="Lee T.-H."/>
            <person name="Young C.-C."/>
        </authorList>
    </citation>
    <scope>NUCLEOTIDE SEQUENCE</scope>
    <source>
        <strain evidence="2">CC-SYL302</strain>
    </source>
</reference>
<accession>A0ABY6M309</accession>
<feature type="transmembrane region" description="Helical" evidence="1">
    <location>
        <begin position="55"/>
        <end position="80"/>
    </location>
</feature>
<dbReference type="RefSeq" id="WP_264434040.1">
    <property type="nucleotide sequence ID" value="NZ_CP081495.1"/>
</dbReference>
<dbReference type="EMBL" id="CP081495">
    <property type="protein sequence ID" value="UYW01566.1"/>
    <property type="molecule type" value="Genomic_DNA"/>
</dbReference>
<protein>
    <submittedName>
        <fullName evidence="2">DUF2975 domain-containing protein</fullName>
    </submittedName>
</protein>
<feature type="transmembrane region" description="Helical" evidence="1">
    <location>
        <begin position="144"/>
        <end position="165"/>
    </location>
</feature>
<sequence length="182" mass="21167">MKALRILNALLTLYIIQLVLIIPMLMFAFSSILKFEKNDMQAFKFINEANLVKDNFLLICIYFAICIVSYVVNIYGFILIRKCVTNFIKLDLFSLQNASYFIKSGWLFIGNFLVVKLFTIFMAIDLSSTINKFSFQFEDFILNPFNGLIIGILFLVIGKVFKIAFYQKQENINLKQENELTI</sequence>
<keyword evidence="1" id="KW-0472">Membrane</keyword>
<keyword evidence="3" id="KW-1185">Reference proteome</keyword>
<gene>
    <name evidence="2" type="ORF">K5I29_01155</name>
</gene>
<evidence type="ECO:0000256" key="1">
    <source>
        <dbReference type="SAM" id="Phobius"/>
    </source>
</evidence>
<dbReference type="InterPro" id="IPR021354">
    <property type="entry name" value="DUF2975"/>
</dbReference>
<keyword evidence="1" id="KW-0812">Transmembrane</keyword>
<proteinExistence type="predicted"/>
<name>A0ABY6M309_9FLAO</name>
<feature type="transmembrane region" description="Helical" evidence="1">
    <location>
        <begin position="100"/>
        <end position="124"/>
    </location>
</feature>
<keyword evidence="1" id="KW-1133">Transmembrane helix</keyword>
<dbReference type="Pfam" id="PF11188">
    <property type="entry name" value="DUF2975"/>
    <property type="match status" value="1"/>
</dbReference>
<feature type="transmembrane region" description="Helical" evidence="1">
    <location>
        <begin position="12"/>
        <end position="35"/>
    </location>
</feature>